<feature type="domain" description="Thioredoxin" evidence="10">
    <location>
        <begin position="44"/>
        <end position="217"/>
    </location>
</feature>
<keyword evidence="3" id="KW-0049">Antioxidant</keyword>
<dbReference type="InterPro" id="IPR000866">
    <property type="entry name" value="AhpC/TSA"/>
</dbReference>
<dbReference type="Gene3D" id="3.40.30.10">
    <property type="entry name" value="Glutaredoxin"/>
    <property type="match status" value="1"/>
</dbReference>
<keyword evidence="6" id="KW-0676">Redox-active center</keyword>
<evidence type="ECO:0000313" key="11">
    <source>
        <dbReference type="EMBL" id="ATY61148.1"/>
    </source>
</evidence>
<dbReference type="InterPro" id="IPR013766">
    <property type="entry name" value="Thioredoxin_domain"/>
</dbReference>
<comment type="similarity">
    <text evidence="8">Belongs to the peroxiredoxin family. BCP/PrxQ subfamily.</text>
</comment>
<dbReference type="GO" id="GO:0045454">
    <property type="term" value="P:cell redox homeostasis"/>
    <property type="evidence" value="ECO:0007669"/>
    <property type="project" value="TreeGrafter"/>
</dbReference>
<comment type="catalytic activity">
    <reaction evidence="9">
        <text>a hydroperoxide + [thioredoxin]-dithiol = an alcohol + [thioredoxin]-disulfide + H2O</text>
        <dbReference type="Rhea" id="RHEA:62620"/>
        <dbReference type="Rhea" id="RHEA-COMP:10698"/>
        <dbReference type="Rhea" id="RHEA-COMP:10700"/>
        <dbReference type="ChEBI" id="CHEBI:15377"/>
        <dbReference type="ChEBI" id="CHEBI:29950"/>
        <dbReference type="ChEBI" id="CHEBI:30879"/>
        <dbReference type="ChEBI" id="CHEBI:35924"/>
        <dbReference type="ChEBI" id="CHEBI:50058"/>
        <dbReference type="EC" id="1.11.1.24"/>
    </reaction>
</comment>
<gene>
    <name evidence="11" type="ORF">A9K55_006703</name>
</gene>
<accession>A0A2H4SDE9</accession>
<evidence type="ECO:0000256" key="9">
    <source>
        <dbReference type="ARBA" id="ARBA00049091"/>
    </source>
</evidence>
<dbReference type="InterPro" id="IPR050924">
    <property type="entry name" value="Peroxiredoxin_BCP/PrxQ"/>
</dbReference>
<dbReference type="OrthoDB" id="338622at2759"/>
<evidence type="ECO:0000256" key="4">
    <source>
        <dbReference type="ARBA" id="ARBA00023002"/>
    </source>
</evidence>
<dbReference type="GO" id="GO:0005737">
    <property type="term" value="C:cytoplasm"/>
    <property type="evidence" value="ECO:0007669"/>
    <property type="project" value="TreeGrafter"/>
</dbReference>
<keyword evidence="2" id="KW-0575">Peroxidase</keyword>
<evidence type="ECO:0000256" key="1">
    <source>
        <dbReference type="ARBA" id="ARBA00013017"/>
    </source>
</evidence>
<dbReference type="Proteomes" id="UP000323067">
    <property type="component" value="Chromosome vi"/>
</dbReference>
<evidence type="ECO:0000256" key="3">
    <source>
        <dbReference type="ARBA" id="ARBA00022862"/>
    </source>
</evidence>
<evidence type="ECO:0000259" key="10">
    <source>
        <dbReference type="PROSITE" id="PS51352"/>
    </source>
</evidence>
<dbReference type="EMBL" id="CP023323">
    <property type="protein sequence ID" value="ATY61148.1"/>
    <property type="molecule type" value="Genomic_DNA"/>
</dbReference>
<dbReference type="VEuPathDB" id="FungiDB:A9K55_006703"/>
<dbReference type="PANTHER" id="PTHR42801:SF7">
    <property type="entry name" value="SLL1159 PROTEIN"/>
    <property type="match status" value="1"/>
</dbReference>
<dbReference type="PROSITE" id="PS51352">
    <property type="entry name" value="THIOREDOXIN_2"/>
    <property type="match status" value="1"/>
</dbReference>
<keyword evidence="4" id="KW-0560">Oxidoreductase</keyword>
<evidence type="ECO:0000313" key="12">
    <source>
        <dbReference type="Proteomes" id="UP000323067"/>
    </source>
</evidence>
<evidence type="ECO:0000256" key="2">
    <source>
        <dbReference type="ARBA" id="ARBA00022559"/>
    </source>
</evidence>
<dbReference type="CDD" id="cd02970">
    <property type="entry name" value="PRX_like2"/>
    <property type="match status" value="1"/>
</dbReference>
<dbReference type="GO" id="GO:0008379">
    <property type="term" value="F:thioredoxin peroxidase activity"/>
    <property type="evidence" value="ECO:0007669"/>
    <property type="project" value="TreeGrafter"/>
</dbReference>
<dbReference type="Pfam" id="PF00578">
    <property type="entry name" value="AhpC-TSA"/>
    <property type="match status" value="1"/>
</dbReference>
<evidence type="ECO:0000256" key="7">
    <source>
        <dbReference type="ARBA" id="ARBA00032824"/>
    </source>
</evidence>
<evidence type="ECO:0000256" key="5">
    <source>
        <dbReference type="ARBA" id="ARBA00023157"/>
    </source>
</evidence>
<dbReference type="InterPro" id="IPR036249">
    <property type="entry name" value="Thioredoxin-like_sf"/>
</dbReference>
<name>A0A2H4SDE9_CORMI</name>
<dbReference type="VEuPathDB" id="FungiDB:CCM_02202"/>
<dbReference type="SUPFAM" id="SSF52833">
    <property type="entry name" value="Thioredoxin-like"/>
    <property type="match status" value="1"/>
</dbReference>
<evidence type="ECO:0000256" key="6">
    <source>
        <dbReference type="ARBA" id="ARBA00023284"/>
    </source>
</evidence>
<protein>
    <recommendedName>
        <fullName evidence="1">thioredoxin-dependent peroxiredoxin</fullName>
        <ecNumber evidence="1">1.11.1.24</ecNumber>
    </recommendedName>
    <alternativeName>
        <fullName evidence="7">Thioredoxin peroxidase</fullName>
    </alternativeName>
</protein>
<dbReference type="GO" id="GO:0034599">
    <property type="term" value="P:cellular response to oxidative stress"/>
    <property type="evidence" value="ECO:0007669"/>
    <property type="project" value="TreeGrafter"/>
</dbReference>
<keyword evidence="5" id="KW-1015">Disulfide bond</keyword>
<organism evidence="11 12">
    <name type="scientific">Cordyceps militaris</name>
    <name type="common">Caterpillar fungus</name>
    <name type="synonym">Clavaria militaris</name>
    <dbReference type="NCBI Taxonomy" id="73501"/>
    <lineage>
        <taxon>Eukaryota</taxon>
        <taxon>Fungi</taxon>
        <taxon>Dikarya</taxon>
        <taxon>Ascomycota</taxon>
        <taxon>Pezizomycotina</taxon>
        <taxon>Sordariomycetes</taxon>
        <taxon>Hypocreomycetidae</taxon>
        <taxon>Hypocreales</taxon>
        <taxon>Cordycipitaceae</taxon>
        <taxon>Cordyceps</taxon>
    </lineage>
</organism>
<evidence type="ECO:0000256" key="8">
    <source>
        <dbReference type="ARBA" id="ARBA00038489"/>
    </source>
</evidence>
<dbReference type="EC" id="1.11.1.24" evidence="1"/>
<dbReference type="PANTHER" id="PTHR42801">
    <property type="entry name" value="THIOREDOXIN-DEPENDENT PEROXIDE REDUCTASE"/>
    <property type="match status" value="1"/>
</dbReference>
<reference evidence="11 12" key="1">
    <citation type="journal article" date="2017" name="BMC Genomics">
        <title>Chromosome level assembly and secondary metabolite potential of the parasitic fungus Cordyceps militaris.</title>
        <authorList>
            <person name="Kramer G.J."/>
            <person name="Nodwell J.R."/>
        </authorList>
    </citation>
    <scope>NUCLEOTIDE SEQUENCE [LARGE SCALE GENOMIC DNA]</scope>
    <source>
        <strain evidence="11 12">ATCC 34164</strain>
    </source>
</reference>
<proteinExistence type="inferred from homology"/>
<dbReference type="AlphaFoldDB" id="A0A2H4SDE9"/>
<sequence length="217" mass="23503">MTTQTETLAGIENHVRTNVPANIRDLIFSAVDDLAATFDLSAVIKPGTPFPGFTLSNAVGADVSLDGLLAGADKGVLVTFYRGEWCPYCNTALSFLQRHLDDFAARGVTVVAVSPELPNTSLTTVDKHALRYEVLSDRGNGVARRLGLVWRQFDSLAEVSRALGVDQVARNGDGSRELPVPANIMIDKTGVIRNVHADPDWSKRLEPSTMLQWADAL</sequence>